<dbReference type="PANTHER" id="PTHR46972:SF1">
    <property type="entry name" value="FAD DEPENDENT OXIDOREDUCTASE DOMAIN-CONTAINING PROTEIN"/>
    <property type="match status" value="1"/>
</dbReference>
<dbReference type="STRING" id="1182542.W9XWP2"/>
<dbReference type="HAMAP" id="MF_00845">
    <property type="entry name" value="TetX_monooxygenase"/>
    <property type="match status" value="1"/>
</dbReference>
<name>W9XWP2_9EURO</name>
<evidence type="ECO:0000256" key="3">
    <source>
        <dbReference type="ARBA" id="ARBA00023002"/>
    </source>
</evidence>
<feature type="domain" description="FAD-binding" evidence="5">
    <location>
        <begin position="6"/>
        <end position="338"/>
    </location>
</feature>
<dbReference type="GeneID" id="19169752"/>
<dbReference type="GO" id="GO:0046677">
    <property type="term" value="P:response to antibiotic"/>
    <property type="evidence" value="ECO:0007669"/>
    <property type="project" value="InterPro"/>
</dbReference>
<evidence type="ECO:0000256" key="2">
    <source>
        <dbReference type="ARBA" id="ARBA00022827"/>
    </source>
</evidence>
<dbReference type="InterPro" id="IPR002938">
    <property type="entry name" value="FAD-bd"/>
</dbReference>
<reference evidence="6 7" key="1">
    <citation type="submission" date="2013-03" db="EMBL/GenBank/DDBJ databases">
        <title>The Genome Sequence of Capronia epimyces CBS 606.96.</title>
        <authorList>
            <consortium name="The Broad Institute Genomics Platform"/>
            <person name="Cuomo C."/>
            <person name="de Hoog S."/>
            <person name="Gorbushina A."/>
            <person name="Walker B."/>
            <person name="Young S.K."/>
            <person name="Zeng Q."/>
            <person name="Gargeya S."/>
            <person name="Fitzgerald M."/>
            <person name="Haas B."/>
            <person name="Abouelleil A."/>
            <person name="Allen A.W."/>
            <person name="Alvarado L."/>
            <person name="Arachchi H.M."/>
            <person name="Berlin A.M."/>
            <person name="Chapman S.B."/>
            <person name="Gainer-Dewar J."/>
            <person name="Goldberg J."/>
            <person name="Griggs A."/>
            <person name="Gujja S."/>
            <person name="Hansen M."/>
            <person name="Howarth C."/>
            <person name="Imamovic A."/>
            <person name="Ireland A."/>
            <person name="Larimer J."/>
            <person name="McCowan C."/>
            <person name="Murphy C."/>
            <person name="Pearson M."/>
            <person name="Poon T.W."/>
            <person name="Priest M."/>
            <person name="Roberts A."/>
            <person name="Saif S."/>
            <person name="Shea T."/>
            <person name="Sisk P."/>
            <person name="Sykes S."/>
            <person name="Wortman J."/>
            <person name="Nusbaum C."/>
            <person name="Birren B."/>
        </authorList>
    </citation>
    <scope>NUCLEOTIDE SEQUENCE [LARGE SCALE GENOMIC DNA]</scope>
    <source>
        <strain evidence="6 7">CBS 606.96</strain>
    </source>
</reference>
<dbReference type="GO" id="GO:0071949">
    <property type="term" value="F:FAD binding"/>
    <property type="evidence" value="ECO:0007669"/>
    <property type="project" value="InterPro"/>
</dbReference>
<dbReference type="GO" id="GO:0004497">
    <property type="term" value="F:monooxygenase activity"/>
    <property type="evidence" value="ECO:0007669"/>
    <property type="project" value="UniProtKB-KW"/>
</dbReference>
<keyword evidence="7" id="KW-1185">Reference proteome</keyword>
<dbReference type="InterPro" id="IPR036188">
    <property type="entry name" value="FAD/NAD-bd_sf"/>
</dbReference>
<keyword evidence="1" id="KW-0285">Flavoprotein</keyword>
<dbReference type="SUPFAM" id="SSF51905">
    <property type="entry name" value="FAD/NAD(P)-binding domain"/>
    <property type="match status" value="1"/>
</dbReference>
<dbReference type="Gene3D" id="3.50.50.60">
    <property type="entry name" value="FAD/NAD(P)-binding domain"/>
    <property type="match status" value="1"/>
</dbReference>
<dbReference type="EMBL" id="AMGY01000004">
    <property type="protein sequence ID" value="EXJ84967.1"/>
    <property type="molecule type" value="Genomic_DNA"/>
</dbReference>
<protein>
    <recommendedName>
        <fullName evidence="5">FAD-binding domain-containing protein</fullName>
    </recommendedName>
</protein>
<dbReference type="Pfam" id="PF01494">
    <property type="entry name" value="FAD_binding_3"/>
    <property type="match status" value="1"/>
</dbReference>
<comment type="caution">
    <text evidence="6">The sequence shown here is derived from an EMBL/GenBank/DDBJ whole genome shotgun (WGS) entry which is preliminary data.</text>
</comment>
<evidence type="ECO:0000256" key="1">
    <source>
        <dbReference type="ARBA" id="ARBA00022630"/>
    </source>
</evidence>
<accession>W9XWP2</accession>
<dbReference type="OrthoDB" id="655030at2759"/>
<organism evidence="6 7">
    <name type="scientific">Capronia epimyces CBS 606.96</name>
    <dbReference type="NCBI Taxonomy" id="1182542"/>
    <lineage>
        <taxon>Eukaryota</taxon>
        <taxon>Fungi</taxon>
        <taxon>Dikarya</taxon>
        <taxon>Ascomycota</taxon>
        <taxon>Pezizomycotina</taxon>
        <taxon>Eurotiomycetes</taxon>
        <taxon>Chaetothyriomycetidae</taxon>
        <taxon>Chaetothyriales</taxon>
        <taxon>Herpotrichiellaceae</taxon>
        <taxon>Capronia</taxon>
    </lineage>
</organism>
<evidence type="ECO:0000313" key="6">
    <source>
        <dbReference type="EMBL" id="EXJ84967.1"/>
    </source>
</evidence>
<sequence length="390" mass="43163">MSNNLRIAVVGAGPAGLTLARLLQVHSVACTVFELDESPARRGQGGSIDLHRNGGQQALREAGLFAEFRRLSRPEGEALKLIKYDGTVVLDENKTGTRRPEEFSDRPEIDRTKLRQLLLDSLSPDTVVWGKKLITIAESSSMPGKHDLHFKDGVEEGFDLVVGADGAWSRVRNILTDQRPVYSGVTVIELWALHVDTRHQSLAEFVGAGSCFMFDEGRALQCQRDSENTIRVYAGVRQPEDWVNTCGIDWSSPEEAQKTLLGQYFNDCGPALKQAIMDASDQLIPRQMWMLPVGMRWKPREGVTLVGDAAHLMTIFGGVGVNLAMLDSLDLSRAVIDCAGDASRLPDAIRRYEEVIFARGEQYARKTEKGLKGHFSAKGVDEMARRLQGR</sequence>
<gene>
    <name evidence="6" type="ORF">A1O3_05642</name>
</gene>
<dbReference type="PANTHER" id="PTHR46972">
    <property type="entry name" value="MONOOXYGENASE ASQM-RELATED"/>
    <property type="match status" value="1"/>
</dbReference>
<dbReference type="InterPro" id="IPR043683">
    <property type="entry name" value="TetX_monooxygenase"/>
</dbReference>
<keyword evidence="4" id="KW-0503">Monooxygenase</keyword>
<dbReference type="eggNOG" id="KOG2614">
    <property type="taxonomic scope" value="Eukaryota"/>
</dbReference>
<proteinExistence type="inferred from homology"/>
<keyword evidence="3" id="KW-0560">Oxidoreductase</keyword>
<evidence type="ECO:0000256" key="4">
    <source>
        <dbReference type="ARBA" id="ARBA00023033"/>
    </source>
</evidence>
<evidence type="ECO:0000259" key="5">
    <source>
        <dbReference type="Pfam" id="PF01494"/>
    </source>
</evidence>
<dbReference type="AlphaFoldDB" id="W9XWP2"/>
<keyword evidence="2" id="KW-0274">FAD</keyword>
<dbReference type="PRINTS" id="PR00420">
    <property type="entry name" value="RNGMNOXGNASE"/>
</dbReference>
<dbReference type="Proteomes" id="UP000019478">
    <property type="component" value="Unassembled WGS sequence"/>
</dbReference>
<dbReference type="HOGENOM" id="CLU_009665_4_0_1"/>
<evidence type="ECO:0000313" key="7">
    <source>
        <dbReference type="Proteomes" id="UP000019478"/>
    </source>
</evidence>
<dbReference type="RefSeq" id="XP_007733952.1">
    <property type="nucleotide sequence ID" value="XM_007735762.1"/>
</dbReference>